<dbReference type="EMBL" id="MCFD01000013">
    <property type="protein sequence ID" value="ORX67337.1"/>
    <property type="molecule type" value="Genomic_DNA"/>
</dbReference>
<evidence type="ECO:0000313" key="3">
    <source>
        <dbReference type="EMBL" id="ORX67337.1"/>
    </source>
</evidence>
<accession>A0A1Y1W1F5</accession>
<feature type="compositionally biased region" description="Basic and acidic residues" evidence="2">
    <location>
        <begin position="42"/>
        <end position="53"/>
    </location>
</feature>
<evidence type="ECO:0000256" key="1">
    <source>
        <dbReference type="SAM" id="Coils"/>
    </source>
</evidence>
<reference evidence="3 4" key="1">
    <citation type="submission" date="2016-07" db="EMBL/GenBank/DDBJ databases">
        <title>Pervasive Adenine N6-methylation of Active Genes in Fungi.</title>
        <authorList>
            <consortium name="DOE Joint Genome Institute"/>
            <person name="Mondo S.J."/>
            <person name="Dannebaum R.O."/>
            <person name="Kuo R.C."/>
            <person name="Labutti K."/>
            <person name="Haridas S."/>
            <person name="Kuo A."/>
            <person name="Salamov A."/>
            <person name="Ahrendt S.R."/>
            <person name="Lipzen A."/>
            <person name="Sullivan W."/>
            <person name="Andreopoulos W.B."/>
            <person name="Clum A."/>
            <person name="Lindquist E."/>
            <person name="Daum C."/>
            <person name="Ramamoorthy G.K."/>
            <person name="Gryganskyi A."/>
            <person name="Culley D."/>
            <person name="Magnuson J.K."/>
            <person name="James T.Y."/>
            <person name="O'Malley M.A."/>
            <person name="Stajich J.E."/>
            <person name="Spatafora J.W."/>
            <person name="Visel A."/>
            <person name="Grigoriev I.V."/>
        </authorList>
    </citation>
    <scope>NUCLEOTIDE SEQUENCE [LARGE SCALE GENOMIC DNA]</scope>
    <source>
        <strain evidence="3 4">ATCC 12442</strain>
    </source>
</reference>
<keyword evidence="4" id="KW-1185">Reference proteome</keyword>
<organism evidence="3 4">
    <name type="scientific">Linderina pennispora</name>
    <dbReference type="NCBI Taxonomy" id="61395"/>
    <lineage>
        <taxon>Eukaryota</taxon>
        <taxon>Fungi</taxon>
        <taxon>Fungi incertae sedis</taxon>
        <taxon>Zoopagomycota</taxon>
        <taxon>Kickxellomycotina</taxon>
        <taxon>Kickxellomycetes</taxon>
        <taxon>Kickxellales</taxon>
        <taxon>Kickxellaceae</taxon>
        <taxon>Linderina</taxon>
    </lineage>
</organism>
<feature type="compositionally biased region" description="Low complexity" evidence="2">
    <location>
        <begin position="68"/>
        <end position="86"/>
    </location>
</feature>
<comment type="caution">
    <text evidence="3">The sequence shown here is derived from an EMBL/GenBank/DDBJ whole genome shotgun (WGS) entry which is preliminary data.</text>
</comment>
<feature type="coiled-coil region" evidence="1">
    <location>
        <begin position="148"/>
        <end position="175"/>
    </location>
</feature>
<dbReference type="Proteomes" id="UP000193922">
    <property type="component" value="Unassembled WGS sequence"/>
</dbReference>
<feature type="compositionally biased region" description="Low complexity" evidence="2">
    <location>
        <begin position="98"/>
        <end position="116"/>
    </location>
</feature>
<feature type="region of interest" description="Disordered" evidence="2">
    <location>
        <begin position="1"/>
        <end position="116"/>
    </location>
</feature>
<feature type="compositionally biased region" description="Basic residues" evidence="2">
    <location>
        <begin position="19"/>
        <end position="30"/>
    </location>
</feature>
<evidence type="ECO:0000313" key="4">
    <source>
        <dbReference type="Proteomes" id="UP000193922"/>
    </source>
</evidence>
<dbReference type="GeneID" id="63808468"/>
<sequence>MASPCQPVGAPAQPLPSPHPRHHRHHRQPHLRQPPATARIMVETEREARDNTMHNRLWSPLPNNPSRLVPAMPAPSSASLVPAAPASAPPLPPPPASVPMRQSPSFSGSSTSNSGGLQSLMEAAEISPPLKAIKHHDPQPAPLLPADQQSMQLVREELQRECARLKALLDRSTSLLESMDRSAGSAQPPAQPSACPAGCATSSRADQYRLVYCADDSQILKIAVSTIFDVRSRLRFGQIHAEGDQCGDGVFRTSNGIRDRNMAMCQ</sequence>
<feature type="compositionally biased region" description="Pro residues" evidence="2">
    <location>
        <begin position="87"/>
        <end position="97"/>
    </location>
</feature>
<name>A0A1Y1W1F5_9FUNG</name>
<evidence type="ECO:0000256" key="2">
    <source>
        <dbReference type="SAM" id="MobiDB-lite"/>
    </source>
</evidence>
<dbReference type="AlphaFoldDB" id="A0A1Y1W1F5"/>
<feature type="non-terminal residue" evidence="3">
    <location>
        <position position="266"/>
    </location>
</feature>
<gene>
    <name evidence="3" type="ORF">DL89DRAFT_56900</name>
</gene>
<keyword evidence="1" id="KW-0175">Coiled coil</keyword>
<proteinExistence type="predicted"/>
<dbReference type="RefSeq" id="XP_040741259.1">
    <property type="nucleotide sequence ID" value="XM_040891820.1"/>
</dbReference>
<protein>
    <submittedName>
        <fullName evidence="3">Uncharacterized protein</fullName>
    </submittedName>
</protein>